<dbReference type="InterPro" id="IPR002213">
    <property type="entry name" value="UDP_glucos_trans"/>
</dbReference>
<dbReference type="SUPFAM" id="SSF53756">
    <property type="entry name" value="UDP-Glycosyltransferase/glycogen phosphorylase"/>
    <property type="match status" value="1"/>
</dbReference>
<evidence type="ECO:0000256" key="1">
    <source>
        <dbReference type="ARBA" id="ARBA00022679"/>
    </source>
</evidence>
<evidence type="ECO:0000313" key="2">
    <source>
        <dbReference type="EMBL" id="CAF1495799.1"/>
    </source>
</evidence>
<sequence length="154" mass="17364">MVSLLAEQFVEISCSLILSFVYGMSEYRKYLPSSNDKVHLVLDWPLQRFILSHTAVKLFISHGGWISVFEKHEFSTGRVIPNTKPNGCQRLIPADEISQYVQQIIDQNVTYGEKAEQLQSIVGTSTNVRNCVDGTLGSFNDCSKLNKITVHLNK</sequence>
<dbReference type="Gene3D" id="3.40.50.2000">
    <property type="entry name" value="Glycogen Phosphorylase B"/>
    <property type="match status" value="1"/>
</dbReference>
<dbReference type="GO" id="GO:0008194">
    <property type="term" value="F:UDP-glycosyltransferase activity"/>
    <property type="evidence" value="ECO:0007669"/>
    <property type="project" value="InterPro"/>
</dbReference>
<dbReference type="EMBL" id="CAJNOJ010000608">
    <property type="protein sequence ID" value="CAF1495799.1"/>
    <property type="molecule type" value="Genomic_DNA"/>
</dbReference>
<accession>A0A815SNJ7</accession>
<dbReference type="OrthoDB" id="5835829at2759"/>
<organism evidence="2 3">
    <name type="scientific">Adineta ricciae</name>
    <name type="common">Rotifer</name>
    <dbReference type="NCBI Taxonomy" id="249248"/>
    <lineage>
        <taxon>Eukaryota</taxon>
        <taxon>Metazoa</taxon>
        <taxon>Spiralia</taxon>
        <taxon>Gnathifera</taxon>
        <taxon>Rotifera</taxon>
        <taxon>Eurotatoria</taxon>
        <taxon>Bdelloidea</taxon>
        <taxon>Adinetida</taxon>
        <taxon>Adinetidae</taxon>
        <taxon>Adineta</taxon>
    </lineage>
</organism>
<dbReference type="Pfam" id="PF00201">
    <property type="entry name" value="UDPGT"/>
    <property type="match status" value="1"/>
</dbReference>
<name>A0A815SNJ7_ADIRI</name>
<gene>
    <name evidence="2" type="ORF">EDS130_LOCUS42307</name>
</gene>
<protein>
    <submittedName>
        <fullName evidence="2">Uncharacterized protein</fullName>
    </submittedName>
</protein>
<proteinExistence type="predicted"/>
<dbReference type="AlphaFoldDB" id="A0A815SNJ7"/>
<comment type="caution">
    <text evidence="2">The sequence shown here is derived from an EMBL/GenBank/DDBJ whole genome shotgun (WGS) entry which is preliminary data.</text>
</comment>
<evidence type="ECO:0000313" key="3">
    <source>
        <dbReference type="Proteomes" id="UP000663852"/>
    </source>
</evidence>
<reference evidence="2" key="1">
    <citation type="submission" date="2021-02" db="EMBL/GenBank/DDBJ databases">
        <authorList>
            <person name="Nowell W R."/>
        </authorList>
    </citation>
    <scope>NUCLEOTIDE SEQUENCE</scope>
</reference>
<dbReference type="Proteomes" id="UP000663852">
    <property type="component" value="Unassembled WGS sequence"/>
</dbReference>
<keyword evidence="1" id="KW-0808">Transferase</keyword>